<evidence type="ECO:0000313" key="5">
    <source>
        <dbReference type="EMBL" id="VDO37721.1"/>
    </source>
</evidence>
<proteinExistence type="predicted"/>
<dbReference type="PANTHER" id="PTHR10083:SF374">
    <property type="entry name" value="BPTI_KUNITZ INHIBITOR DOMAIN-CONTAINING PROTEIN"/>
    <property type="match status" value="1"/>
</dbReference>
<evidence type="ECO:0000256" key="1">
    <source>
        <dbReference type="ARBA" id="ARBA00022690"/>
    </source>
</evidence>
<sequence>MMLGVGDSLLPRFYYDPLEDRCFPFNYTGIGGNENNFVTKANCQIACPGAHRHLLN</sequence>
<protein>
    <recommendedName>
        <fullName evidence="4">BPTI/Kunitz inhibitor domain-containing protein</fullName>
    </recommendedName>
</protein>
<evidence type="ECO:0000256" key="2">
    <source>
        <dbReference type="ARBA" id="ARBA00022900"/>
    </source>
</evidence>
<evidence type="ECO:0000259" key="4">
    <source>
        <dbReference type="PROSITE" id="PS50279"/>
    </source>
</evidence>
<name>A0A3P7URA7_HELPZ</name>
<dbReference type="AlphaFoldDB" id="A0A3P7URA7"/>
<dbReference type="InterPro" id="IPR002223">
    <property type="entry name" value="Kunitz_BPTI"/>
</dbReference>
<dbReference type="InterPro" id="IPR036880">
    <property type="entry name" value="Kunitz_BPTI_sf"/>
</dbReference>
<keyword evidence="1" id="KW-0646">Protease inhibitor</keyword>
<dbReference type="PANTHER" id="PTHR10083">
    <property type="entry name" value="KUNITZ-TYPE PROTEASE INHIBITOR-RELATED"/>
    <property type="match status" value="1"/>
</dbReference>
<organism evidence="5">
    <name type="scientific">Heligmosomoides polygyrus</name>
    <name type="common">Parasitic roundworm</name>
    <dbReference type="NCBI Taxonomy" id="6339"/>
    <lineage>
        <taxon>Eukaryota</taxon>
        <taxon>Metazoa</taxon>
        <taxon>Ecdysozoa</taxon>
        <taxon>Nematoda</taxon>
        <taxon>Chromadorea</taxon>
        <taxon>Rhabditida</taxon>
        <taxon>Rhabditina</taxon>
        <taxon>Rhabditomorpha</taxon>
        <taxon>Strongyloidea</taxon>
        <taxon>Heligmosomidae</taxon>
        <taxon>Heligmosomoides</taxon>
    </lineage>
</organism>
<dbReference type="CDD" id="cd22593">
    <property type="entry name" value="Kunitz_conkunitzin"/>
    <property type="match status" value="1"/>
</dbReference>
<evidence type="ECO:0000256" key="3">
    <source>
        <dbReference type="ARBA" id="ARBA00023157"/>
    </source>
</evidence>
<dbReference type="SMART" id="SM00131">
    <property type="entry name" value="KU"/>
    <property type="match status" value="1"/>
</dbReference>
<dbReference type="PROSITE" id="PS50279">
    <property type="entry name" value="BPTI_KUNITZ_2"/>
    <property type="match status" value="1"/>
</dbReference>
<reference evidence="5" key="1">
    <citation type="submission" date="2018-11" db="EMBL/GenBank/DDBJ databases">
        <authorList>
            <consortium name="Pathogen Informatics"/>
        </authorList>
    </citation>
    <scope>NUCLEOTIDE SEQUENCE [LARGE SCALE GENOMIC DNA]</scope>
</reference>
<keyword evidence="2" id="KW-0722">Serine protease inhibitor</keyword>
<dbReference type="EMBL" id="UZAH01010898">
    <property type="protein sequence ID" value="VDO37721.1"/>
    <property type="molecule type" value="Genomic_DNA"/>
</dbReference>
<dbReference type="OrthoDB" id="4473401at2759"/>
<feature type="domain" description="BPTI/Kunitz inhibitor" evidence="4">
    <location>
        <begin position="1"/>
        <end position="47"/>
    </location>
</feature>
<accession>A0A3P7URA7</accession>
<keyword evidence="3" id="KW-1015">Disulfide bond</keyword>
<dbReference type="GO" id="GO:0005615">
    <property type="term" value="C:extracellular space"/>
    <property type="evidence" value="ECO:0007669"/>
    <property type="project" value="TreeGrafter"/>
</dbReference>
<dbReference type="InterPro" id="IPR050098">
    <property type="entry name" value="TFPI/VKTCI-like"/>
</dbReference>
<dbReference type="SUPFAM" id="SSF57362">
    <property type="entry name" value="BPTI-like"/>
    <property type="match status" value="1"/>
</dbReference>
<dbReference type="Pfam" id="PF00014">
    <property type="entry name" value="Kunitz_BPTI"/>
    <property type="match status" value="1"/>
</dbReference>
<dbReference type="Gene3D" id="4.10.410.10">
    <property type="entry name" value="Pancreatic trypsin inhibitor Kunitz domain"/>
    <property type="match status" value="1"/>
</dbReference>
<gene>
    <name evidence="5" type="ORF">HPBE_LOCUS3596</name>
</gene>
<dbReference type="GO" id="GO:0004867">
    <property type="term" value="F:serine-type endopeptidase inhibitor activity"/>
    <property type="evidence" value="ECO:0007669"/>
    <property type="project" value="UniProtKB-KW"/>
</dbReference>